<name>A0ABU0L8Y1_XANAG</name>
<gene>
    <name evidence="1" type="ORF">QOZ94_000339</name>
</gene>
<dbReference type="Proteomes" id="UP001241747">
    <property type="component" value="Unassembled WGS sequence"/>
</dbReference>
<dbReference type="EMBL" id="JAUSVY010000001">
    <property type="protein sequence ID" value="MDQ0503569.1"/>
    <property type="molecule type" value="Genomic_DNA"/>
</dbReference>
<reference evidence="1 2" key="1">
    <citation type="submission" date="2023-07" db="EMBL/GenBank/DDBJ databases">
        <title>Genomic Encyclopedia of Type Strains, Phase IV (KMG-IV): sequencing the most valuable type-strain genomes for metagenomic binning, comparative biology and taxonomic classification.</title>
        <authorList>
            <person name="Goeker M."/>
        </authorList>
    </citation>
    <scope>NUCLEOTIDE SEQUENCE [LARGE SCALE GENOMIC DNA]</scope>
    <source>
        <strain evidence="1 2">DSM 3770</strain>
    </source>
</reference>
<evidence type="ECO:0000313" key="2">
    <source>
        <dbReference type="Proteomes" id="UP001241747"/>
    </source>
</evidence>
<organism evidence="1 2">
    <name type="scientific">Xanthobacter agilis</name>
    <dbReference type="NCBI Taxonomy" id="47492"/>
    <lineage>
        <taxon>Bacteria</taxon>
        <taxon>Pseudomonadati</taxon>
        <taxon>Pseudomonadota</taxon>
        <taxon>Alphaproteobacteria</taxon>
        <taxon>Hyphomicrobiales</taxon>
        <taxon>Xanthobacteraceae</taxon>
        <taxon>Xanthobacter</taxon>
    </lineage>
</organism>
<keyword evidence="2" id="KW-1185">Reference proteome</keyword>
<comment type="caution">
    <text evidence="1">The sequence shown here is derived from an EMBL/GenBank/DDBJ whole genome shotgun (WGS) entry which is preliminary data.</text>
</comment>
<protein>
    <submittedName>
        <fullName evidence="1">Uncharacterized protein</fullName>
    </submittedName>
</protein>
<accession>A0ABU0L8Y1</accession>
<proteinExistence type="predicted"/>
<evidence type="ECO:0000313" key="1">
    <source>
        <dbReference type="EMBL" id="MDQ0503569.1"/>
    </source>
</evidence>
<dbReference type="RefSeq" id="WP_237346210.1">
    <property type="nucleotide sequence ID" value="NZ_JABWGX010000016.1"/>
</dbReference>
<sequence length="172" mass="18025">MVEITSVTSSVRVVKFLQTPQERAAENIMAIVFLNSKVFRGDVGITNDIVNVFRYNDDLRESLNAFYQATLAADGKGKDGKVQANGASTQSNFHDVLADTIAKHRSLFPSEEFTIRTDLPGGGTQETVIPAAGGLVTSASSSAASLLATLFGTGTTGGSSTSLTRATQAYGA</sequence>